<feature type="compositionally biased region" description="Acidic residues" evidence="1">
    <location>
        <begin position="1"/>
        <end position="16"/>
    </location>
</feature>
<reference evidence="3" key="1">
    <citation type="journal article" date="2013" name="Science">
        <title>The Amborella genome and the evolution of flowering plants.</title>
        <authorList>
            <consortium name="Amborella Genome Project"/>
        </authorList>
    </citation>
    <scope>NUCLEOTIDE SEQUENCE [LARGE SCALE GENOMIC DNA]</scope>
</reference>
<proteinExistence type="predicted"/>
<accession>W1NQB3</accession>
<dbReference type="Proteomes" id="UP000017836">
    <property type="component" value="Unassembled WGS sequence"/>
</dbReference>
<feature type="region of interest" description="Disordered" evidence="1">
    <location>
        <begin position="1"/>
        <end position="20"/>
    </location>
</feature>
<dbReference type="AlphaFoldDB" id="W1NQB3"/>
<dbReference type="EMBL" id="KI395058">
    <property type="protein sequence ID" value="ERM99101.1"/>
    <property type="molecule type" value="Genomic_DNA"/>
</dbReference>
<dbReference type="Gramene" id="ERM99101">
    <property type="protein sequence ID" value="ERM99101"/>
    <property type="gene ID" value="AMTR_s00101p00129880"/>
</dbReference>
<organism evidence="2 3">
    <name type="scientific">Amborella trichopoda</name>
    <dbReference type="NCBI Taxonomy" id="13333"/>
    <lineage>
        <taxon>Eukaryota</taxon>
        <taxon>Viridiplantae</taxon>
        <taxon>Streptophyta</taxon>
        <taxon>Embryophyta</taxon>
        <taxon>Tracheophyta</taxon>
        <taxon>Spermatophyta</taxon>
        <taxon>Magnoliopsida</taxon>
        <taxon>Amborellales</taxon>
        <taxon>Amborellaceae</taxon>
        <taxon>Amborella</taxon>
    </lineage>
</organism>
<evidence type="ECO:0000313" key="2">
    <source>
        <dbReference type="EMBL" id="ERM99101.1"/>
    </source>
</evidence>
<gene>
    <name evidence="2" type="ORF">AMTR_s00101p00129880</name>
</gene>
<sequence length="64" mass="7718">MTYADDEDEEQDDDETDRIMKNDWQRLVVQECDRAQHDKIPNIQEDDPLILAREEIQASRHNNY</sequence>
<evidence type="ECO:0000256" key="1">
    <source>
        <dbReference type="SAM" id="MobiDB-lite"/>
    </source>
</evidence>
<evidence type="ECO:0000313" key="3">
    <source>
        <dbReference type="Proteomes" id="UP000017836"/>
    </source>
</evidence>
<keyword evidence="3" id="KW-1185">Reference proteome</keyword>
<name>W1NQB3_AMBTC</name>
<protein>
    <submittedName>
        <fullName evidence="2">Uncharacterized protein</fullName>
    </submittedName>
</protein>
<dbReference type="HOGENOM" id="CLU_167293_0_1_1"/>